<keyword evidence="3" id="KW-1185">Reference proteome</keyword>
<name>A0ABS9VCJ6_9BACT</name>
<dbReference type="InterPro" id="IPR025345">
    <property type="entry name" value="DUF4249"/>
</dbReference>
<evidence type="ECO:0000313" key="3">
    <source>
        <dbReference type="Proteomes" id="UP001165430"/>
    </source>
</evidence>
<evidence type="ECO:0000313" key="2">
    <source>
        <dbReference type="EMBL" id="MCH7414154.1"/>
    </source>
</evidence>
<dbReference type="RefSeq" id="WP_241412485.1">
    <property type="nucleotide sequence ID" value="NZ_JAKZGO010000008.1"/>
</dbReference>
<feature type="chain" id="PRO_5047017667" evidence="1">
    <location>
        <begin position="22"/>
        <end position="352"/>
    </location>
</feature>
<feature type="signal peptide" evidence="1">
    <location>
        <begin position="1"/>
        <end position="21"/>
    </location>
</feature>
<comment type="caution">
    <text evidence="2">The sequence shown here is derived from an EMBL/GenBank/DDBJ whole genome shotgun (WGS) entry which is preliminary data.</text>
</comment>
<protein>
    <submittedName>
        <fullName evidence="2">DUF4249 domain-containing protein</fullName>
    </submittedName>
</protein>
<keyword evidence="1" id="KW-0732">Signal</keyword>
<accession>A0ABS9VCJ6</accession>
<sequence length="352" mass="39831">MIKKLTIFLLLIAGIFTNSCIDEVVIEVPGFEPQLVVDGWYGNSIEDTYIRIYYSAEYQSGVVTPQYRQANVNLLYIQDQNGRRINFIPVPNSISFLPENYFDPEPGLSYQLVFQLTNGNSYRSDFEMMPPKVEIEEITESAFEALEVINTPGVSLSQIRTFASINAQISDPGVGEFGYMFSTSGISEDFTFSESDNCSCTCYSFISNIFDKLNLLSNREFQSRSFQHSLGDIPLTSLGRFYVNTRVRTVSKNNLEYLLKIDEQQKNTGSIFDVSPFRIKGNVRNVAENQNSVVLGNFFVFQQSGLEKLVFRTEIRAASLDLNHVFDLPPLVNSSCIEIYPDATPIPPIPFR</sequence>
<dbReference type="EMBL" id="JAKZGO010000008">
    <property type="protein sequence ID" value="MCH7414154.1"/>
    <property type="molecule type" value="Genomic_DNA"/>
</dbReference>
<dbReference type="Proteomes" id="UP001165430">
    <property type="component" value="Unassembled WGS sequence"/>
</dbReference>
<gene>
    <name evidence="2" type="ORF">MM213_11695</name>
</gene>
<organism evidence="2 3">
    <name type="scientific">Belliella alkalica</name>
    <dbReference type="NCBI Taxonomy" id="1730871"/>
    <lineage>
        <taxon>Bacteria</taxon>
        <taxon>Pseudomonadati</taxon>
        <taxon>Bacteroidota</taxon>
        <taxon>Cytophagia</taxon>
        <taxon>Cytophagales</taxon>
        <taxon>Cyclobacteriaceae</taxon>
        <taxon>Belliella</taxon>
    </lineage>
</organism>
<proteinExistence type="predicted"/>
<evidence type="ECO:0000256" key="1">
    <source>
        <dbReference type="SAM" id="SignalP"/>
    </source>
</evidence>
<reference evidence="2" key="1">
    <citation type="submission" date="2022-03" db="EMBL/GenBank/DDBJ databases">
        <title>De novo assembled genomes of Belliella spp. (Cyclobacteriaceae) strains.</title>
        <authorList>
            <person name="Szabo A."/>
            <person name="Korponai K."/>
            <person name="Felfoldi T."/>
        </authorList>
    </citation>
    <scope>NUCLEOTIDE SEQUENCE</scope>
    <source>
        <strain evidence="2">DSM 111903</strain>
    </source>
</reference>
<dbReference type="Pfam" id="PF14054">
    <property type="entry name" value="DUF4249"/>
    <property type="match status" value="1"/>
</dbReference>